<dbReference type="PANTHER" id="PTHR32329:SF4">
    <property type="entry name" value="ACTIVATOR OF 2-HYDROXYACYL-COA DEHYDRATASE"/>
    <property type="match status" value="1"/>
</dbReference>
<sequence length="1439" mass="159600">MEKESYRIGLDVGSTTAKIALLDSDGNLVYSCYERHHAKVGELVNRYFKEIEDKFGNITCSICVTGSVGMATADELRAEFVQEVVASTVYARNVHPEAKALIDIGGEDAKVVFFNGKQTELRMNGNCAGGTGAFIDQMSVLMGVSNQQMNDLALKATHVYPMAARCGVFAKTDIQNLMSRNIPETDIAASIFHSIAVQTVTTLSHGCDYEPPILLCGGPLTFMAALRNAFAKYLNLDAQKDFIVNEHSNLIPAMGCAIRAGQQQQSSTDGEKNTDSHNIHLSELMQRLNTHGTLNWHSNLKPLFANEDEHQQWREEKLKCATPTAKMKAGATERVFIGIDSGSTTTKIIASRPDGTIVFADYSMNQGNPIGAVEAGLKRLKQTAADNNTTLETAGSCSTGYGEELIKSAFNLDEGIIETMAHYQAARRLDPDVSFILDIGGQDMKAIFVDHGAVVRMELNEACSSGCGTFLQTFANNLDYKIEDFANIACTADAPCDLGTRCTVFMNSKVKQVMREGASVADISAGLSYSVVKNCLYKVLKLRGNDNLGNNIVVQGGTMRNDAVVRAFELMTGHSVARSDMPELMGAYGCALHAISRYNANASATDNKQNDGLELRSVDDLLAGAAYTTRQVQCHGCENHCYVSQYKFAGGNRFYSGNKCERIFNNYGKNHKTGQNAYTIKYNLLFDRAKEKVDNPRGIIGIPRVLGLYEDFPFWHTLFTSLGFQVLLSSPSTYSNYESQLHAVMSDNICFPAKLVHSHIAELDRELSDFRKEDNTTLTRIFFPYVVYEKKDDDRTDGSYNCPIVSAYSDVIRSSMTLSTQMDSPVITFADERLLWKGLEKYLATLGVGHREGKIALKLALADQRVYENEIKRIDEKILADSRKEKALTILLAGRPYHADPLIQHKLSDMIAGLGVNVITDDIVRGDYATGRGETYLVEQWAYPNRIIKAGQWAAEQPNDLHFVEMTSFGCGPDAFIQDEVRDIMQRHGKPFTLLKIDDVSNVGSLRLRVRSLIDSLKINNRRGAAKDFPRNKVFTKADKHRKILAPFFTEFLSPLLPSLLKLAGYDVEILPPSDSNSAQEGLTYANNEVCYPATLIVGDMVKALKSGKYDPDKIALVMTQTGGQCRATNYTGLIKRAMIANGLENVPIIALGVTTEGENNEQDGFEYPWLKLATITTNTLLFSDVLSKLYYATRVRETEPGIAKKLKEKYTQLACPLIEANDAKGLVELAEKAAREFDSFASAKICPRVGIVGEIFLKFNYYSHQYIEDKLINKGIEVVPPLISPFFLQEFVNVEASKRLCISDSSVPDFVLHTLYSLISRWEKKYNKACSSFRYWRPFTNIYDEAKGAEGIVSMAAQFGEGWLLPADVSEFYRDGIHNVISLQPFGCIANHIISKGIEKKLHDLYPDLNFLSLDFDSGVSEVNVYNRLLLFLDNISA</sequence>
<evidence type="ECO:0000259" key="1">
    <source>
        <dbReference type="Pfam" id="PF01869"/>
    </source>
</evidence>
<dbReference type="PANTHER" id="PTHR32329">
    <property type="entry name" value="BIFUNCTIONAL PROTEIN [INCLUDES 2-HYDROXYACYL-COA DEHYDRATASE (N-TER) AND ITS ACTIVATOR DOMAIN (C_TERM)-RELATED"/>
    <property type="match status" value="1"/>
</dbReference>
<dbReference type="Pfam" id="PF09989">
    <property type="entry name" value="DUF2229"/>
    <property type="match status" value="1"/>
</dbReference>
<proteinExistence type="predicted"/>
<dbReference type="Pfam" id="PF01869">
    <property type="entry name" value="BcrAD_BadFG"/>
    <property type="match status" value="2"/>
</dbReference>
<feature type="domain" description="DUF2229" evidence="2">
    <location>
        <begin position="700"/>
        <end position="923"/>
    </location>
</feature>
<dbReference type="InterPro" id="IPR002731">
    <property type="entry name" value="ATPase_BadF"/>
</dbReference>
<dbReference type="RefSeq" id="WP_223929038.1">
    <property type="nucleotide sequence ID" value="NZ_BPTU01000001.1"/>
</dbReference>
<dbReference type="EMBL" id="BPUB01000002">
    <property type="protein sequence ID" value="GJG58895.1"/>
    <property type="molecule type" value="Genomic_DNA"/>
</dbReference>
<name>A0A9R1CAE8_9BACT</name>
<dbReference type="SUPFAM" id="SSF53067">
    <property type="entry name" value="Actin-like ATPase domain"/>
    <property type="match status" value="2"/>
</dbReference>
<keyword evidence="4" id="KW-1185">Reference proteome</keyword>
<dbReference type="InterPro" id="IPR018709">
    <property type="entry name" value="CoA_activase_DUF2229"/>
</dbReference>
<dbReference type="CDD" id="cd24035">
    <property type="entry name" value="ASKHA_NBD_O66634-like_rpt2"/>
    <property type="match status" value="1"/>
</dbReference>
<dbReference type="CDD" id="cd24034">
    <property type="entry name" value="ASKHA_NBD_O66634-like_rpt1"/>
    <property type="match status" value="1"/>
</dbReference>
<protein>
    <submittedName>
        <fullName evidence="3">2-hydroxyglutaryl-CoA dehydratase</fullName>
    </submittedName>
</protein>
<reference evidence="3" key="1">
    <citation type="journal article" date="2022" name="Int. J. Syst. Evol. Microbiol.">
        <title>Prevotella lacticifex sp. nov., isolated from the rumen of cows.</title>
        <authorList>
            <person name="Shinkai T."/>
            <person name="Ikeyama N."/>
            <person name="Kumagai M."/>
            <person name="Ohmori H."/>
            <person name="Sakamoto M."/>
            <person name="Ohkuma M."/>
            <person name="Mitsumori M."/>
        </authorList>
    </citation>
    <scope>NUCLEOTIDE SEQUENCE</scope>
    <source>
        <strain evidence="3">R5076</strain>
    </source>
</reference>
<dbReference type="GeneID" id="72467064"/>
<dbReference type="InterPro" id="IPR043129">
    <property type="entry name" value="ATPase_NBD"/>
</dbReference>
<evidence type="ECO:0000313" key="3">
    <source>
        <dbReference type="EMBL" id="GJG58895.1"/>
    </source>
</evidence>
<feature type="domain" description="ATPase BadF/BadG/BcrA/BcrD type" evidence="1">
    <location>
        <begin position="337"/>
        <end position="594"/>
    </location>
</feature>
<dbReference type="Gene3D" id="3.30.420.40">
    <property type="match status" value="4"/>
</dbReference>
<gene>
    <name evidence="3" type="ORF">PRLR5076_17460</name>
</gene>
<dbReference type="InterPro" id="IPR051805">
    <property type="entry name" value="Dehydratase_Activator_Redct"/>
</dbReference>
<comment type="caution">
    <text evidence="3">The sequence shown here is derived from an EMBL/GenBank/DDBJ whole genome shotgun (WGS) entry which is preliminary data.</text>
</comment>
<feature type="domain" description="ATPase BadF/BadG/BcrA/BcrD type" evidence="1">
    <location>
        <begin position="8"/>
        <end position="258"/>
    </location>
</feature>
<evidence type="ECO:0000313" key="4">
    <source>
        <dbReference type="Proteomes" id="UP000825483"/>
    </source>
</evidence>
<dbReference type="Proteomes" id="UP000825483">
    <property type="component" value="Unassembled WGS sequence"/>
</dbReference>
<evidence type="ECO:0000259" key="2">
    <source>
        <dbReference type="Pfam" id="PF09989"/>
    </source>
</evidence>
<organism evidence="3 4">
    <name type="scientific">Prevotella lacticifex</name>
    <dbReference type="NCBI Taxonomy" id="2854755"/>
    <lineage>
        <taxon>Bacteria</taxon>
        <taxon>Pseudomonadati</taxon>
        <taxon>Bacteroidota</taxon>
        <taxon>Bacteroidia</taxon>
        <taxon>Bacteroidales</taxon>
        <taxon>Prevotellaceae</taxon>
        <taxon>Prevotella</taxon>
    </lineage>
</organism>
<accession>A0A9R1CAE8</accession>